<organism evidence="2 3">
    <name type="scientific">Bugula neritina</name>
    <name type="common">Brown bryozoan</name>
    <name type="synonym">Sertularia neritina</name>
    <dbReference type="NCBI Taxonomy" id="10212"/>
    <lineage>
        <taxon>Eukaryota</taxon>
        <taxon>Metazoa</taxon>
        <taxon>Spiralia</taxon>
        <taxon>Lophotrochozoa</taxon>
        <taxon>Bryozoa</taxon>
        <taxon>Gymnolaemata</taxon>
        <taxon>Cheilostomatida</taxon>
        <taxon>Flustrina</taxon>
        <taxon>Buguloidea</taxon>
        <taxon>Bugulidae</taxon>
        <taxon>Bugula</taxon>
    </lineage>
</organism>
<feature type="region of interest" description="Disordered" evidence="1">
    <location>
        <begin position="66"/>
        <end position="85"/>
    </location>
</feature>
<keyword evidence="3" id="KW-1185">Reference proteome</keyword>
<evidence type="ECO:0000313" key="3">
    <source>
        <dbReference type="Proteomes" id="UP000593567"/>
    </source>
</evidence>
<dbReference type="EMBL" id="VXIV02002776">
    <property type="protein sequence ID" value="KAF6022991.1"/>
    <property type="molecule type" value="Genomic_DNA"/>
</dbReference>
<protein>
    <submittedName>
        <fullName evidence="2">Uncharacterized protein</fullName>
    </submittedName>
</protein>
<feature type="compositionally biased region" description="Basic and acidic residues" evidence="1">
    <location>
        <begin position="67"/>
        <end position="79"/>
    </location>
</feature>
<dbReference type="Pfam" id="PF06462">
    <property type="entry name" value="Hyd_WA"/>
    <property type="match status" value="1"/>
</dbReference>
<evidence type="ECO:0000313" key="2">
    <source>
        <dbReference type="EMBL" id="KAF6022991.1"/>
    </source>
</evidence>
<sequence length="85" mass="9367">MVWVIDSSNSLLCRVGITERLFEGDYWKKIPASPTHIAVSPTNGMTALLSSGQLVTLHHRVLGNVRDSTDADSGERQTDGDWELL</sequence>
<evidence type="ECO:0000256" key="1">
    <source>
        <dbReference type="SAM" id="MobiDB-lite"/>
    </source>
</evidence>
<reference evidence="2" key="1">
    <citation type="submission" date="2020-06" db="EMBL/GenBank/DDBJ databases">
        <title>Draft genome of Bugula neritina, a colonial animal packing powerful symbionts and potential medicines.</title>
        <authorList>
            <person name="Rayko M."/>
        </authorList>
    </citation>
    <scope>NUCLEOTIDE SEQUENCE [LARGE SCALE GENOMIC DNA]</scope>
    <source>
        <strain evidence="2">Kwan_BN1</strain>
    </source>
</reference>
<dbReference type="Proteomes" id="UP000593567">
    <property type="component" value="Unassembled WGS sequence"/>
</dbReference>
<accession>A0A7J7JBH9</accession>
<proteinExistence type="predicted"/>
<gene>
    <name evidence="2" type="ORF">EB796_018686</name>
</gene>
<comment type="caution">
    <text evidence="2">The sequence shown here is derived from an EMBL/GenBank/DDBJ whole genome shotgun (WGS) entry which is preliminary data.</text>
</comment>
<dbReference type="AlphaFoldDB" id="A0A7J7JBH9"/>
<name>A0A7J7JBH9_BUGNE</name>
<dbReference type="InterPro" id="IPR006624">
    <property type="entry name" value="Beta-propeller_rpt_TECPR"/>
</dbReference>